<dbReference type="PANTHER" id="PTHR40265">
    <property type="entry name" value="BLL2707 PROTEIN"/>
    <property type="match status" value="1"/>
</dbReference>
<dbReference type="AlphaFoldDB" id="A0A211ZK66"/>
<dbReference type="STRING" id="1122125.GCA_000423185_05396"/>
<dbReference type="EMBL" id="NHON01000034">
    <property type="protein sequence ID" value="OWJ65662.1"/>
    <property type="molecule type" value="Genomic_DNA"/>
</dbReference>
<evidence type="ECO:0000313" key="3">
    <source>
        <dbReference type="Proteomes" id="UP000196655"/>
    </source>
</evidence>
<dbReference type="PANTHER" id="PTHR40265:SF1">
    <property type="entry name" value="GLYOXALASE-LIKE DOMAIN-CONTAINING PROTEIN"/>
    <property type="match status" value="1"/>
</dbReference>
<feature type="domain" description="Glyoxalase-like" evidence="1">
    <location>
        <begin position="7"/>
        <end position="185"/>
    </location>
</feature>
<proteinExistence type="predicted"/>
<dbReference type="Gene3D" id="3.10.180.10">
    <property type="entry name" value="2,3-Dihydroxybiphenyl 1,2-Dioxygenase, domain 1"/>
    <property type="match status" value="1"/>
</dbReference>
<accession>A0A211ZK66</accession>
<dbReference type="OrthoDB" id="9812467at2"/>
<comment type="caution">
    <text evidence="2">The sequence shown here is derived from an EMBL/GenBank/DDBJ whole genome shotgun (WGS) entry which is preliminary data.</text>
</comment>
<dbReference type="SUPFAM" id="SSF54593">
    <property type="entry name" value="Glyoxalase/Bleomycin resistance protein/Dihydroxybiphenyl dioxygenase"/>
    <property type="match status" value="1"/>
</dbReference>
<sequence>MPAITGLDHVILAVAALDAARDTWRRLGFTVTPRGRHIGWGTANYCIMLEADYIELLGVLDPTQFDNGLGERLARDGEGLLGIALATRSADSAAAAFDAAGAGGEPARDLARLLDGPEGPVQPAFRLAYPARRDAFGLSLFATEHLTPELLRRPEWERHANGATGILRLDLPAPLAGPALAVWAALEGARIDGESVIVGGFTLAAGDQPMLHVATRDLDSCESALRDGHVAHVRHPGEIRVPPLPGTGLALRFAS</sequence>
<name>A0A211ZK66_9PROT</name>
<reference evidence="3" key="1">
    <citation type="submission" date="2017-05" db="EMBL/GenBank/DDBJ databases">
        <authorList>
            <person name="Macchi M."/>
            <person name="Festa S."/>
            <person name="Coppotelli B.M."/>
            <person name="Morelli I.S."/>
        </authorList>
    </citation>
    <scope>NUCLEOTIDE SEQUENCE [LARGE SCALE GENOMIC DNA]</scope>
    <source>
        <strain evidence="3">I</strain>
    </source>
</reference>
<dbReference type="Pfam" id="PF13468">
    <property type="entry name" value="Glyoxalase_3"/>
    <property type="match status" value="1"/>
</dbReference>
<gene>
    <name evidence="2" type="ORF">BWR60_18710</name>
</gene>
<dbReference type="InterPro" id="IPR025870">
    <property type="entry name" value="Glyoxalase-like_dom"/>
</dbReference>
<dbReference type="Proteomes" id="UP000196655">
    <property type="component" value="Unassembled WGS sequence"/>
</dbReference>
<evidence type="ECO:0000313" key="2">
    <source>
        <dbReference type="EMBL" id="OWJ65662.1"/>
    </source>
</evidence>
<organism evidence="2 3">
    <name type="scientific">Inquilinus limosus</name>
    <dbReference type="NCBI Taxonomy" id="171674"/>
    <lineage>
        <taxon>Bacteria</taxon>
        <taxon>Pseudomonadati</taxon>
        <taxon>Pseudomonadota</taxon>
        <taxon>Alphaproteobacteria</taxon>
        <taxon>Rhodospirillales</taxon>
        <taxon>Rhodospirillaceae</taxon>
        <taxon>Inquilinus</taxon>
    </lineage>
</organism>
<evidence type="ECO:0000259" key="1">
    <source>
        <dbReference type="Pfam" id="PF13468"/>
    </source>
</evidence>
<dbReference type="InterPro" id="IPR029068">
    <property type="entry name" value="Glyas_Bleomycin-R_OHBP_Dase"/>
</dbReference>
<keyword evidence="3" id="KW-1185">Reference proteome</keyword>
<protein>
    <recommendedName>
        <fullName evidence="1">Glyoxalase-like domain-containing protein</fullName>
    </recommendedName>
</protein>
<dbReference type="RefSeq" id="WP_088152548.1">
    <property type="nucleotide sequence ID" value="NZ_NHON01000034.1"/>
</dbReference>